<dbReference type="PANTHER" id="PTHR43899:SF13">
    <property type="entry name" value="RH59310P"/>
    <property type="match status" value="1"/>
</dbReference>
<protein>
    <submittedName>
        <fullName evidence="3">SDR family NAD(P)-dependent oxidoreductase</fullName>
    </submittedName>
</protein>
<dbReference type="InterPro" id="IPR002347">
    <property type="entry name" value="SDR_fam"/>
</dbReference>
<dbReference type="Proteomes" id="UP001387293">
    <property type="component" value="Unassembled WGS sequence"/>
</dbReference>
<gene>
    <name evidence="3" type="ORF">O7A60_31740</name>
</gene>
<dbReference type="EMBL" id="JAPYKS010000081">
    <property type="protein sequence ID" value="MEI9413268.1"/>
    <property type="molecule type" value="Genomic_DNA"/>
</dbReference>
<dbReference type="PRINTS" id="PR00081">
    <property type="entry name" value="GDHRDH"/>
</dbReference>
<organism evidence="3 4">
    <name type="scientific">Mesorhizobium salmacidum</name>
    <dbReference type="NCBI Taxonomy" id="3015171"/>
    <lineage>
        <taxon>Bacteria</taxon>
        <taxon>Pseudomonadati</taxon>
        <taxon>Pseudomonadota</taxon>
        <taxon>Alphaproteobacteria</taxon>
        <taxon>Hyphomicrobiales</taxon>
        <taxon>Phyllobacteriaceae</taxon>
        <taxon>Mesorhizobium</taxon>
    </lineage>
</organism>
<dbReference type="PRINTS" id="PR00080">
    <property type="entry name" value="SDRFAMILY"/>
</dbReference>
<dbReference type="Pfam" id="PF00106">
    <property type="entry name" value="adh_short"/>
    <property type="match status" value="1"/>
</dbReference>
<dbReference type="PANTHER" id="PTHR43899">
    <property type="entry name" value="RH59310P"/>
    <property type="match status" value="1"/>
</dbReference>
<dbReference type="Gene3D" id="3.40.50.720">
    <property type="entry name" value="NAD(P)-binding Rossmann-like Domain"/>
    <property type="match status" value="1"/>
</dbReference>
<evidence type="ECO:0000313" key="3">
    <source>
        <dbReference type="EMBL" id="MEI9413268.1"/>
    </source>
</evidence>
<evidence type="ECO:0000256" key="1">
    <source>
        <dbReference type="ARBA" id="ARBA00006484"/>
    </source>
</evidence>
<reference evidence="3 4" key="1">
    <citation type="submission" date="2022-12" db="EMBL/GenBank/DDBJ databases">
        <authorList>
            <person name="Muema E."/>
        </authorList>
    </citation>
    <scope>NUCLEOTIDE SEQUENCE [LARGE SCALE GENOMIC DNA]</scope>
    <source>
        <strain evidence="4">1326</strain>
    </source>
</reference>
<dbReference type="InterPro" id="IPR036291">
    <property type="entry name" value="NAD(P)-bd_dom_sf"/>
</dbReference>
<accession>A0ABU8L7V8</accession>
<proteinExistence type="inferred from homology"/>
<dbReference type="InterPro" id="IPR051019">
    <property type="entry name" value="VLCFA-Steroid_DH"/>
</dbReference>
<name>A0ABU8L7V8_9HYPH</name>
<sequence length="172" mass="18378">MPFVDLSIDRAEEEVAVQITAVMRLSHAALPAMISRGEGAIVNLSSLLSFSGSLNFPFLPKRSVYAATKAFVTTFSELLAAELQGKGVRVQALCPAVVRTEFHDIDGKPVLRPNVPVMEPADVVRASLSDLRQGDAICIPALEEGGRLSAVADANRALFDAGRGAQLASRYR</sequence>
<evidence type="ECO:0000256" key="2">
    <source>
        <dbReference type="ARBA" id="ARBA00023002"/>
    </source>
</evidence>
<comment type="similarity">
    <text evidence="1">Belongs to the short-chain dehydrogenases/reductases (SDR) family.</text>
</comment>
<keyword evidence="2" id="KW-0560">Oxidoreductase</keyword>
<keyword evidence="4" id="KW-1185">Reference proteome</keyword>
<dbReference type="RefSeq" id="WP_337109583.1">
    <property type="nucleotide sequence ID" value="NZ_JAPYKS010000081.1"/>
</dbReference>
<dbReference type="SUPFAM" id="SSF51735">
    <property type="entry name" value="NAD(P)-binding Rossmann-fold domains"/>
    <property type="match status" value="1"/>
</dbReference>
<evidence type="ECO:0000313" key="4">
    <source>
        <dbReference type="Proteomes" id="UP001387293"/>
    </source>
</evidence>
<comment type="caution">
    <text evidence="3">The sequence shown here is derived from an EMBL/GenBank/DDBJ whole genome shotgun (WGS) entry which is preliminary data.</text>
</comment>